<accession>A0A250FZT8</accession>
<name>A0A250FZT8_9FLAO</name>
<proteinExistence type="predicted"/>
<dbReference type="EMBL" id="CP022387">
    <property type="protein sequence ID" value="ATA89985.1"/>
    <property type="molecule type" value="Genomic_DNA"/>
</dbReference>
<organism evidence="2 3">
    <name type="scientific">Capnocytophaga stomatis</name>
    <dbReference type="NCBI Taxonomy" id="1848904"/>
    <lineage>
        <taxon>Bacteria</taxon>
        <taxon>Pseudomonadati</taxon>
        <taxon>Bacteroidota</taxon>
        <taxon>Flavobacteriia</taxon>
        <taxon>Flavobacteriales</taxon>
        <taxon>Flavobacteriaceae</taxon>
        <taxon>Capnocytophaga</taxon>
    </lineage>
</organism>
<evidence type="ECO:0000313" key="3">
    <source>
        <dbReference type="Proteomes" id="UP000217348"/>
    </source>
</evidence>
<protein>
    <recommendedName>
        <fullName evidence="1">MAE-28990/MAE-18760-like HEPN domain-containing protein</fullName>
    </recommendedName>
</protein>
<dbReference type="Pfam" id="PF18737">
    <property type="entry name" value="HEPN_MAE_28990"/>
    <property type="match status" value="1"/>
</dbReference>
<reference evidence="3" key="1">
    <citation type="submission" date="2017-06" db="EMBL/GenBank/DDBJ databases">
        <title>Capnocytophaga spp. assemblies.</title>
        <authorList>
            <person name="Gulvik C.A."/>
        </authorList>
    </citation>
    <scope>NUCLEOTIDE SEQUENCE [LARGE SCALE GENOMIC DNA]</scope>
    <source>
        <strain evidence="3">H2177</strain>
    </source>
</reference>
<dbReference type="AlphaFoldDB" id="A0A250FZT8"/>
<dbReference type="Proteomes" id="UP000217348">
    <property type="component" value="Chromosome"/>
</dbReference>
<dbReference type="InterPro" id="IPR040788">
    <property type="entry name" value="HEPN_MAE_28990"/>
</dbReference>
<dbReference type="RefSeq" id="WP_095896542.1">
    <property type="nucleotide sequence ID" value="NZ_CP022387.1"/>
</dbReference>
<dbReference type="KEGG" id="csto:CGC58_09795"/>
<dbReference type="OrthoDB" id="571721at2"/>
<feature type="domain" description="MAE-28990/MAE-18760-like HEPN" evidence="1">
    <location>
        <begin position="8"/>
        <end position="208"/>
    </location>
</feature>
<evidence type="ECO:0000259" key="1">
    <source>
        <dbReference type="Pfam" id="PF18737"/>
    </source>
</evidence>
<gene>
    <name evidence="2" type="ORF">CGC58_09795</name>
</gene>
<evidence type="ECO:0000313" key="2">
    <source>
        <dbReference type="EMBL" id="ATA89985.1"/>
    </source>
</evidence>
<sequence>MQQTKRILEERSTEIDSYFCYISSVENNTDMTVYKILKANILLMLYNCIEAVVSSSVDAIRNNIHKDSSVDFNCLKTEIKKQIIKDLRQNISPEDFIRLCTEISRDVIKLSFKKENISKGNIDREVISSLAMVYGFNIKNSNYEETAHGNTLEIIKDKRNDLAHGLFSFAEIGKDYSTTELGKLKDQTIKYLVFVVREIELYLSNKLYIHN</sequence>
<dbReference type="REBASE" id="218462">
    <property type="entry name" value="CstH2177ORF9785P"/>
</dbReference>